<keyword evidence="3 8" id="KW-0812">Transmembrane</keyword>
<dbReference type="GO" id="GO:0050909">
    <property type="term" value="P:sensory perception of taste"/>
    <property type="evidence" value="ECO:0007669"/>
    <property type="project" value="InterPro"/>
</dbReference>
<feature type="transmembrane region" description="Helical" evidence="8">
    <location>
        <begin position="116"/>
        <end position="140"/>
    </location>
</feature>
<evidence type="ECO:0000256" key="4">
    <source>
        <dbReference type="ARBA" id="ARBA00022989"/>
    </source>
</evidence>
<dbReference type="OrthoDB" id="6366728at2759"/>
<evidence type="ECO:0000256" key="6">
    <source>
        <dbReference type="ARBA" id="ARBA00023170"/>
    </source>
</evidence>
<dbReference type="GO" id="GO:0007165">
    <property type="term" value="P:signal transduction"/>
    <property type="evidence" value="ECO:0007669"/>
    <property type="project" value="UniProtKB-KW"/>
</dbReference>
<evidence type="ECO:0000256" key="3">
    <source>
        <dbReference type="ARBA" id="ARBA00022692"/>
    </source>
</evidence>
<dbReference type="GO" id="GO:0007635">
    <property type="term" value="P:chemosensory behavior"/>
    <property type="evidence" value="ECO:0007669"/>
    <property type="project" value="TreeGrafter"/>
</dbReference>
<dbReference type="Proteomes" id="UP000639338">
    <property type="component" value="Unassembled WGS sequence"/>
</dbReference>
<proteinExistence type="inferred from homology"/>
<evidence type="ECO:0000256" key="1">
    <source>
        <dbReference type="ARBA" id="ARBA00004651"/>
    </source>
</evidence>
<feature type="transmembrane region" description="Helical" evidence="8">
    <location>
        <begin position="152"/>
        <end position="176"/>
    </location>
</feature>
<dbReference type="GO" id="GO:0030425">
    <property type="term" value="C:dendrite"/>
    <property type="evidence" value="ECO:0007669"/>
    <property type="project" value="TreeGrafter"/>
</dbReference>
<keyword evidence="10" id="KW-1185">Reference proteome</keyword>
<feature type="transmembrane region" description="Helical" evidence="8">
    <location>
        <begin position="69"/>
        <end position="89"/>
    </location>
</feature>
<comment type="caution">
    <text evidence="9">The sequence shown here is derived from an EMBL/GenBank/DDBJ whole genome shotgun (WGS) entry which is preliminary data.</text>
</comment>
<keyword evidence="5 8" id="KW-0472">Membrane</keyword>
<keyword evidence="6 8" id="KW-0675">Receptor</keyword>
<keyword evidence="2 8" id="KW-1003">Cell membrane</keyword>
<keyword evidence="7 8" id="KW-0807">Transducer</keyword>
<comment type="similarity">
    <text evidence="8">Belongs to the insect chemoreceptor superfamily. Gustatory receptor (GR) family.</text>
</comment>
<dbReference type="InterPro" id="IPR013604">
    <property type="entry name" value="7TM_chemorcpt"/>
</dbReference>
<comment type="function">
    <text evidence="8">Gustatory receptor which mediates acceptance or avoidance behavior, depending on its substrates.</text>
</comment>
<accession>A0A835CVU3</accession>
<dbReference type="GO" id="GO:0043025">
    <property type="term" value="C:neuronal cell body"/>
    <property type="evidence" value="ECO:0007669"/>
    <property type="project" value="TreeGrafter"/>
</dbReference>
<dbReference type="GO" id="GO:0005886">
    <property type="term" value="C:plasma membrane"/>
    <property type="evidence" value="ECO:0007669"/>
    <property type="project" value="UniProtKB-SubCell"/>
</dbReference>
<organism evidence="9 10">
    <name type="scientific">Aphidius gifuensis</name>
    <name type="common">Parasitoid wasp</name>
    <dbReference type="NCBI Taxonomy" id="684658"/>
    <lineage>
        <taxon>Eukaryota</taxon>
        <taxon>Metazoa</taxon>
        <taxon>Ecdysozoa</taxon>
        <taxon>Arthropoda</taxon>
        <taxon>Hexapoda</taxon>
        <taxon>Insecta</taxon>
        <taxon>Pterygota</taxon>
        <taxon>Neoptera</taxon>
        <taxon>Endopterygota</taxon>
        <taxon>Hymenoptera</taxon>
        <taxon>Apocrita</taxon>
        <taxon>Ichneumonoidea</taxon>
        <taxon>Braconidae</taxon>
        <taxon>Aphidiinae</taxon>
        <taxon>Aphidius</taxon>
    </lineage>
</organism>
<evidence type="ECO:0000313" key="10">
    <source>
        <dbReference type="Proteomes" id="UP000639338"/>
    </source>
</evidence>
<gene>
    <name evidence="9" type="ORF">HCN44_006195</name>
</gene>
<evidence type="ECO:0000256" key="7">
    <source>
        <dbReference type="ARBA" id="ARBA00023224"/>
    </source>
</evidence>
<comment type="caution">
    <text evidence="8">Lacks conserved residue(s) required for the propagation of feature annotation.</text>
</comment>
<protein>
    <recommendedName>
        <fullName evidence="8">Gustatory receptor</fullName>
    </recommendedName>
</protein>
<reference evidence="9 10" key="1">
    <citation type="submission" date="2020-08" db="EMBL/GenBank/DDBJ databases">
        <title>Aphidius gifuensis genome sequencing and assembly.</title>
        <authorList>
            <person name="Du Z."/>
        </authorList>
    </citation>
    <scope>NUCLEOTIDE SEQUENCE [LARGE SCALE GENOMIC DNA]</scope>
    <source>
        <strain evidence="9">YNYX2018</strain>
        <tissue evidence="9">Adults</tissue>
    </source>
</reference>
<dbReference type="PANTHER" id="PTHR21143">
    <property type="entry name" value="INVERTEBRATE GUSTATORY RECEPTOR"/>
    <property type="match status" value="1"/>
</dbReference>
<evidence type="ECO:0000256" key="5">
    <source>
        <dbReference type="ARBA" id="ARBA00023136"/>
    </source>
</evidence>
<name>A0A835CVU3_APHGI</name>
<dbReference type="Pfam" id="PF08395">
    <property type="entry name" value="7tm_7"/>
    <property type="match status" value="1"/>
</dbReference>
<evidence type="ECO:0000256" key="8">
    <source>
        <dbReference type="RuleBase" id="RU363108"/>
    </source>
</evidence>
<dbReference type="EMBL" id="JACMRX010000001">
    <property type="protein sequence ID" value="KAF7997624.1"/>
    <property type="molecule type" value="Genomic_DNA"/>
</dbReference>
<feature type="transmembrane region" description="Helical" evidence="8">
    <location>
        <begin position="266"/>
        <end position="287"/>
    </location>
</feature>
<dbReference type="PANTHER" id="PTHR21143:SF104">
    <property type="entry name" value="GUSTATORY RECEPTOR 8A-RELATED"/>
    <property type="match status" value="1"/>
</dbReference>
<comment type="subcellular location">
    <subcellularLocation>
        <location evidence="1 8">Cell membrane</location>
        <topology evidence="1 8">Multi-pass membrane protein</topology>
    </subcellularLocation>
</comment>
<sequence>MLNNIKPILLVAQIFGGTPYKIFNNNLLINKKALIYSFLVNIISLCISANSVLCTWFENTDVKYRVLSILRTVLGVVCLSTDTIITSFWNHYISSAINNLCVYDLSAKFHGNTRNVILNICRIVVILMTTNWIIVGYLTYLSAKTLPHFNAIGYCIFYIGNSMQVLKFCGFILLVYQRFDHLSHLVQPTEHQIINIKIINHPWRNVKLQNIWSMHCNLSTAAEKINCVFSIQLLLWLLNYSLNALSRIYSIINNEGNDIYLKIRDILCVIGFFINLLIIILPCHFASRRANEVIEKVFSPTSVIQKKTDILKENNVAIAYFCAKKVSFTAAAGFIHINLPLLISIFGAMTTYLVILHKSSADNENY</sequence>
<feature type="transmembrane region" description="Helical" evidence="8">
    <location>
        <begin position="334"/>
        <end position="356"/>
    </location>
</feature>
<feature type="transmembrane region" description="Helical" evidence="8">
    <location>
        <begin position="33"/>
        <end position="57"/>
    </location>
</feature>
<keyword evidence="4 8" id="KW-1133">Transmembrane helix</keyword>
<dbReference type="AlphaFoldDB" id="A0A835CVU3"/>
<dbReference type="GO" id="GO:0008049">
    <property type="term" value="P:male courtship behavior"/>
    <property type="evidence" value="ECO:0007669"/>
    <property type="project" value="TreeGrafter"/>
</dbReference>
<evidence type="ECO:0000313" key="9">
    <source>
        <dbReference type="EMBL" id="KAF7997624.1"/>
    </source>
</evidence>
<evidence type="ECO:0000256" key="2">
    <source>
        <dbReference type="ARBA" id="ARBA00022475"/>
    </source>
</evidence>
<dbReference type="GO" id="GO:0030424">
    <property type="term" value="C:axon"/>
    <property type="evidence" value="ECO:0007669"/>
    <property type="project" value="TreeGrafter"/>
</dbReference>